<keyword evidence="2" id="KW-0810">Translation regulation</keyword>
<evidence type="ECO:0008006" key="7">
    <source>
        <dbReference type="Google" id="ProtNLM"/>
    </source>
</evidence>
<evidence type="ECO:0000256" key="1">
    <source>
        <dbReference type="ARBA" id="ARBA00005480"/>
    </source>
</evidence>
<evidence type="ECO:0000256" key="3">
    <source>
        <dbReference type="ARBA" id="ARBA00023193"/>
    </source>
</evidence>
<dbReference type="Proteomes" id="UP001162164">
    <property type="component" value="Unassembled WGS sequence"/>
</dbReference>
<feature type="compositionally biased region" description="Polar residues" evidence="4">
    <location>
        <begin position="29"/>
        <end position="43"/>
    </location>
</feature>
<comment type="caution">
    <text evidence="5">The sequence shown here is derived from an EMBL/GenBank/DDBJ whole genome shotgun (WGS) entry which is preliminary data.</text>
</comment>
<feature type="region of interest" description="Disordered" evidence="4">
    <location>
        <begin position="24"/>
        <end position="43"/>
    </location>
</feature>
<reference evidence="5" key="1">
    <citation type="journal article" date="2023" name="Insect Mol. Biol.">
        <title>Genome sequencing provides insights into the evolution of gene families encoding plant cell wall-degrading enzymes in longhorned beetles.</title>
        <authorList>
            <person name="Shin N.R."/>
            <person name="Okamura Y."/>
            <person name="Kirsch R."/>
            <person name="Pauchet Y."/>
        </authorList>
    </citation>
    <scope>NUCLEOTIDE SEQUENCE</scope>
    <source>
        <strain evidence="5">MMC_N1</strain>
    </source>
</reference>
<evidence type="ECO:0000256" key="2">
    <source>
        <dbReference type="ARBA" id="ARBA00022845"/>
    </source>
</evidence>
<dbReference type="InterPro" id="IPR008606">
    <property type="entry name" value="EIF4EBP"/>
</dbReference>
<organism evidence="5 6">
    <name type="scientific">Molorchus minor</name>
    <dbReference type="NCBI Taxonomy" id="1323400"/>
    <lineage>
        <taxon>Eukaryota</taxon>
        <taxon>Metazoa</taxon>
        <taxon>Ecdysozoa</taxon>
        <taxon>Arthropoda</taxon>
        <taxon>Hexapoda</taxon>
        <taxon>Insecta</taxon>
        <taxon>Pterygota</taxon>
        <taxon>Neoptera</taxon>
        <taxon>Endopterygota</taxon>
        <taxon>Coleoptera</taxon>
        <taxon>Polyphaga</taxon>
        <taxon>Cucujiformia</taxon>
        <taxon>Chrysomeloidea</taxon>
        <taxon>Cerambycidae</taxon>
        <taxon>Lamiinae</taxon>
        <taxon>Monochamini</taxon>
        <taxon>Molorchus</taxon>
    </lineage>
</organism>
<evidence type="ECO:0000313" key="5">
    <source>
        <dbReference type="EMBL" id="KAJ8968502.1"/>
    </source>
</evidence>
<evidence type="ECO:0000256" key="4">
    <source>
        <dbReference type="SAM" id="MobiDB-lite"/>
    </source>
</evidence>
<dbReference type="Pfam" id="PF05456">
    <property type="entry name" value="eIF_4EBP"/>
    <property type="match status" value="1"/>
</dbReference>
<protein>
    <recommendedName>
        <fullName evidence="7">Reverse transcriptase domain-containing protein</fullName>
    </recommendedName>
</protein>
<keyword evidence="3" id="KW-0652">Protein synthesis inhibitor</keyword>
<proteinExistence type="inferred from homology"/>
<name>A0ABQ9IXH9_9CUCU</name>
<sequence length="123" mass="13690">MSSPTDIQVTEDLAIPIKKIMITDPSELPSPSQYSSTPGGTLFSTTPGGSRIVYEKAFMLSLRDCPIAKTPPSYDIPEALKIPERVFCDLIKGLEEFHHPKVSCSGMFQNKVRDNEDQFQLEL</sequence>
<dbReference type="EMBL" id="JAPWTJ010001977">
    <property type="protein sequence ID" value="KAJ8968502.1"/>
    <property type="molecule type" value="Genomic_DNA"/>
</dbReference>
<dbReference type="PANTHER" id="PTHR12669">
    <property type="entry name" value="EUKARYOTIC TRANSLATION INITIATION FACTOR 4E-BINDING PROTEIN"/>
    <property type="match status" value="1"/>
</dbReference>
<comment type="similarity">
    <text evidence="1">Belongs to the eIF4E-binding protein family.</text>
</comment>
<evidence type="ECO:0000313" key="6">
    <source>
        <dbReference type="Proteomes" id="UP001162164"/>
    </source>
</evidence>
<accession>A0ABQ9IXH9</accession>
<dbReference type="PANTHER" id="PTHR12669:SF12">
    <property type="entry name" value="EUKARYOTIC TRANSLATION INITIATION FACTOR 4E-BINDING PROTEIN"/>
    <property type="match status" value="1"/>
</dbReference>
<gene>
    <name evidence="5" type="ORF">NQ317_014675</name>
</gene>
<keyword evidence="6" id="KW-1185">Reference proteome</keyword>